<protein>
    <submittedName>
        <fullName evidence="2">Chromosome 2, complete genome</fullName>
    </submittedName>
</protein>
<gene>
    <name evidence="3" type="primary">FG03030.1</name>
    <name evidence="2" type="ORF">FGRAMPH1_01T11891</name>
</gene>
<dbReference type="InterPro" id="IPR029069">
    <property type="entry name" value="HotDog_dom_sf"/>
</dbReference>
<name>A0A098DFQ0_GIBZE</name>
<reference evidence="3 4" key="2">
    <citation type="journal article" date="2010" name="Nature">
        <title>Comparative genomics reveals mobile pathogenicity chromosomes in Fusarium.</title>
        <authorList>
            <person name="Ma L.J."/>
            <person name="van der Does H.C."/>
            <person name="Borkovich K.A."/>
            <person name="Coleman J.J."/>
            <person name="Daboussi M.J."/>
            <person name="Di Pietro A."/>
            <person name="Dufresne M."/>
            <person name="Freitag M."/>
            <person name="Grabherr M."/>
            <person name="Henrissat B."/>
            <person name="Houterman P.M."/>
            <person name="Kang S."/>
            <person name="Shim W.B."/>
            <person name="Woloshuk C."/>
            <person name="Xie X."/>
            <person name="Xu J.R."/>
            <person name="Antoniw J."/>
            <person name="Baker S.E."/>
            <person name="Bluhm B.H."/>
            <person name="Breakspear A."/>
            <person name="Brown D.W."/>
            <person name="Butchko R.A."/>
            <person name="Chapman S."/>
            <person name="Coulson R."/>
            <person name="Coutinho P.M."/>
            <person name="Danchin E.G."/>
            <person name="Diener A."/>
            <person name="Gale L.R."/>
            <person name="Gardiner D.M."/>
            <person name="Goff S."/>
            <person name="Hammond-Kosack K.E."/>
            <person name="Hilburn K."/>
            <person name="Hua-Van A."/>
            <person name="Jonkers W."/>
            <person name="Kazan K."/>
            <person name="Kodira C.D."/>
            <person name="Koehrsen M."/>
            <person name="Kumar L."/>
            <person name="Lee Y.H."/>
            <person name="Li L."/>
            <person name="Manners J.M."/>
            <person name="Miranda-Saavedra D."/>
            <person name="Mukherjee M."/>
            <person name="Park G."/>
            <person name="Park J."/>
            <person name="Park S.Y."/>
            <person name="Proctor R.H."/>
            <person name="Regev A."/>
            <person name="Ruiz-Roldan M.C."/>
            <person name="Sain D."/>
            <person name="Sakthikumar S."/>
            <person name="Sykes S."/>
            <person name="Schwartz D.C."/>
            <person name="Turgeon B.G."/>
            <person name="Wapinski I."/>
            <person name="Yoder O."/>
            <person name="Young S."/>
            <person name="Zeng Q."/>
            <person name="Zhou S."/>
            <person name="Galagan J."/>
            <person name="Cuomo C.A."/>
            <person name="Kistler H.C."/>
            <person name="Rep M."/>
        </authorList>
    </citation>
    <scope>GENOME REANNOTATION</scope>
    <source>
        <strain evidence="4">ATCC MYA-4620 / CBS 123657 / FGSC 9075 / NRRL 31084 / PH-1</strain>
        <strain evidence="3">PH-1 / ATCC MYA-4620 / FGSC 9075 / NRRL 31084</strain>
    </source>
</reference>
<reference evidence="3 4" key="1">
    <citation type="journal article" date="2007" name="Science">
        <title>The Fusarium graminearum genome reveals a link between localized polymorphism and pathogen specialization.</title>
        <authorList>
            <person name="Cuomo C.A."/>
            <person name="Gueldener U."/>
            <person name="Xu J.-R."/>
            <person name="Trail F."/>
            <person name="Turgeon B.G."/>
            <person name="Di Pietro A."/>
            <person name="Walton J.D."/>
            <person name="Ma L.-J."/>
            <person name="Baker S.E."/>
            <person name="Rep M."/>
            <person name="Adam G."/>
            <person name="Antoniw J."/>
            <person name="Baldwin T."/>
            <person name="Calvo S.E."/>
            <person name="Chang Y.-L."/>
            <person name="DeCaprio D."/>
            <person name="Gale L.R."/>
            <person name="Gnerre S."/>
            <person name="Goswami R.S."/>
            <person name="Hammond-Kosack K."/>
            <person name="Harris L.J."/>
            <person name="Hilburn K."/>
            <person name="Kennell J.C."/>
            <person name="Kroken S."/>
            <person name="Magnuson J.K."/>
            <person name="Mannhaupt G."/>
            <person name="Mauceli E.W."/>
            <person name="Mewes H.-W."/>
            <person name="Mitterbauer R."/>
            <person name="Muehlbauer G."/>
            <person name="Muensterkoetter M."/>
            <person name="Nelson D."/>
            <person name="O'Donnell K."/>
            <person name="Ouellet T."/>
            <person name="Qi W."/>
            <person name="Quesneville H."/>
            <person name="Roncero M.I.G."/>
            <person name="Seong K.-Y."/>
            <person name="Tetko I.V."/>
            <person name="Urban M."/>
            <person name="Waalwijk C."/>
            <person name="Ward T.J."/>
            <person name="Yao J."/>
            <person name="Birren B.W."/>
            <person name="Kistler H.C."/>
        </authorList>
    </citation>
    <scope>NUCLEOTIDE SEQUENCE [LARGE SCALE GENOMIC DNA]</scope>
    <source>
        <strain evidence="4">ATCC MYA-4620 / CBS 123657 / FGSC 9075 / NRRL 31084 / PH-1</strain>
        <strain evidence="3">PH-1 / ATCC MYA-4620 / FGSC 9075 / NRRL 31084</strain>
    </source>
</reference>
<accession>A0A0E0S2M3</accession>
<organism evidence="2 4">
    <name type="scientific">Gibberella zeae (strain ATCC MYA-4620 / CBS 123657 / FGSC 9075 / NRRL 31084 / PH-1)</name>
    <name type="common">Wheat head blight fungus</name>
    <name type="synonym">Fusarium graminearum</name>
    <dbReference type="NCBI Taxonomy" id="229533"/>
    <lineage>
        <taxon>Eukaryota</taxon>
        <taxon>Fungi</taxon>
        <taxon>Dikarya</taxon>
        <taxon>Ascomycota</taxon>
        <taxon>Pezizomycotina</taxon>
        <taxon>Sordariomycetes</taxon>
        <taxon>Hypocreomycetidae</taxon>
        <taxon>Hypocreales</taxon>
        <taxon>Nectriaceae</taxon>
        <taxon>Fusarium</taxon>
    </lineage>
</organism>
<keyword evidence="1" id="KW-0175">Coiled coil</keyword>
<evidence type="ECO:0000313" key="2">
    <source>
        <dbReference type="EMBL" id="CEF77748.1"/>
    </source>
</evidence>
<dbReference type="EMBL" id="HG970333">
    <property type="protein sequence ID" value="CEF77748.1"/>
    <property type="molecule type" value="Genomic_DNA"/>
</dbReference>
<keyword evidence="4" id="KW-1185">Reference proteome</keyword>
<feature type="coiled-coil region" evidence="1">
    <location>
        <begin position="304"/>
        <end position="331"/>
    </location>
</feature>
<reference evidence="2 4" key="3">
    <citation type="journal article" date="2015" name="BMC Genomics">
        <title>The completed genome sequence of the pathogenic ascomycete fungus Fusarium graminearum.</title>
        <authorList>
            <person name="King R."/>
            <person name="Urban M."/>
            <person name="Hammond-Kosack M.C."/>
            <person name="Hassani-Pak K."/>
            <person name="Hammond-Kosack K.E."/>
        </authorList>
    </citation>
    <scope>NUCLEOTIDE SEQUENCE [LARGE SCALE GENOMIC DNA]</scope>
    <source>
        <strain evidence="4">ATCC MYA-4620 / CBS 123657 / FGSC 9075 / NRRL 31084 / PH-1</strain>
        <strain evidence="2">PH-1</strain>
    </source>
</reference>
<reference evidence="3" key="4">
    <citation type="submission" date="2017-01" db="UniProtKB">
        <authorList>
            <consortium name="EnsemblFungi"/>
        </authorList>
    </citation>
    <scope>IDENTIFICATION</scope>
    <source>
        <strain evidence="3">PH-1 / ATCC MYA-4620 / FGSC 9075 / NRRL 31084</strain>
    </source>
</reference>
<dbReference type="VEuPathDB" id="FungiDB:FGRAMPH1_01G11891"/>
<dbReference type="CDD" id="cd03440">
    <property type="entry name" value="hot_dog"/>
    <property type="match status" value="1"/>
</dbReference>
<evidence type="ECO:0000256" key="1">
    <source>
        <dbReference type="SAM" id="Coils"/>
    </source>
</evidence>
<dbReference type="eggNOG" id="ENOG502R5C0">
    <property type="taxonomic scope" value="Eukaryota"/>
</dbReference>
<dbReference type="InParanoid" id="A0A098DFQ0"/>
<dbReference type="AlphaFoldDB" id="A0A098DFQ0"/>
<evidence type="ECO:0000313" key="4">
    <source>
        <dbReference type="Proteomes" id="UP000070720"/>
    </source>
</evidence>
<dbReference type="SUPFAM" id="SSF54637">
    <property type="entry name" value="Thioesterase/thiol ester dehydrase-isomerase"/>
    <property type="match status" value="1"/>
</dbReference>
<accession>A0A098DFQ0</accession>
<proteinExistence type="predicted"/>
<dbReference type="EnsemblFungi" id="CEF77748">
    <property type="protein sequence ID" value="CEF77748"/>
    <property type="gene ID" value="FGRRES_03030_M"/>
</dbReference>
<sequence length="690" mass="78919">MASNMNRFQDAEMFMPHDFVRSILGWDGRLKQLYDNNQWLAQVDKETSDSEFSILRHAFLTDGHNFISILTEFLNTVKWQEYFVHICTQRITHMPVLMHLIYEASFESRSADVQGSVGNEPANPVFNFEISNLSDSKLLRKGCIEAIRNRYCESRRPVGDSLAFYIMRSSLKDRMNGAWGEHKFDEVNSLTQLHEAVTKERDHFAGLTFETSTKPEVLIADIDADIRRLDRTHANDMSFGYVDAMNAIEPYFLSQSRRWKTIGKNLYDLGFRVGADMTRWPMSPQQWTIVKALKAVISNEGPGINVMLARLENYQIQIQKQQQVITALQFRHLLEHLPIGVRDRWLAGPSTKSDQVIKASNWDRMKEVEKWQEFWSESVRQIFRVYKENGQAAWEGIEGHEPSPFAHLLKPYLGQALKKSNEHDAVTFLAGETDVGERAKRLYNTLSQIIHQYSDSKFQVNRLNFSPLDAHILAALIPKNTNQKNNGQRATKGEPWIPFDEKTEVAAWKKEFRRYIWEKPAEVIQNTSETSEKGPLDRVEDMWKHLRSKFPFSVIFPKDLALSSATFDAEACTAAIAAKFLLTKKHINSCSMIHNAVLAAFFDAIGLMTLIAAGRRVRSDRVGLSVESSFLAHPGDQVEVTGTLMRDEQDQSFLVTIHINSVDDTEVASGYFKAWGVRETNASEAYDGMI</sequence>
<dbReference type="Proteomes" id="UP000070720">
    <property type="component" value="Chromosome 2"/>
</dbReference>
<dbReference type="Gene3D" id="3.10.129.10">
    <property type="entry name" value="Hotdog Thioesterase"/>
    <property type="match status" value="1"/>
</dbReference>
<evidence type="ECO:0000313" key="3">
    <source>
        <dbReference type="EnsemblFungi" id="CEF77748"/>
    </source>
</evidence>